<evidence type="ECO:0000313" key="1">
    <source>
        <dbReference type="EMBL" id="GIX79707.1"/>
    </source>
</evidence>
<organism evidence="1 2">
    <name type="scientific">Caerostris extrusa</name>
    <name type="common">Bark spider</name>
    <name type="synonym">Caerostris bankana</name>
    <dbReference type="NCBI Taxonomy" id="172846"/>
    <lineage>
        <taxon>Eukaryota</taxon>
        <taxon>Metazoa</taxon>
        <taxon>Ecdysozoa</taxon>
        <taxon>Arthropoda</taxon>
        <taxon>Chelicerata</taxon>
        <taxon>Arachnida</taxon>
        <taxon>Araneae</taxon>
        <taxon>Araneomorphae</taxon>
        <taxon>Entelegynae</taxon>
        <taxon>Araneoidea</taxon>
        <taxon>Araneidae</taxon>
        <taxon>Caerostris</taxon>
    </lineage>
</organism>
<proteinExistence type="predicted"/>
<dbReference type="AlphaFoldDB" id="A0AAV4N898"/>
<keyword evidence="2" id="KW-1185">Reference proteome</keyword>
<reference evidence="1 2" key="1">
    <citation type="submission" date="2021-06" db="EMBL/GenBank/DDBJ databases">
        <title>Caerostris extrusa draft genome.</title>
        <authorList>
            <person name="Kono N."/>
            <person name="Arakawa K."/>
        </authorList>
    </citation>
    <scope>NUCLEOTIDE SEQUENCE [LARGE SCALE GENOMIC DNA]</scope>
</reference>
<comment type="caution">
    <text evidence="1">The sequence shown here is derived from an EMBL/GenBank/DDBJ whole genome shotgun (WGS) entry which is preliminary data.</text>
</comment>
<accession>A0AAV4N898</accession>
<dbReference type="EMBL" id="BPLR01020524">
    <property type="protein sequence ID" value="GIX79707.1"/>
    <property type="molecule type" value="Genomic_DNA"/>
</dbReference>
<sequence>MDLSHSGFTVNFRFLTGHDFLQGHLCRIGVTNIPDYVLYSSGIFMDFTFSGSVPTAMDLLVVLFHQTTFRNKAGFCGHTLEVMPKPFLKHKAKLYVKTNANFRPVWIGFQHFQTDWVGSKSPSILTTTTLLTKLQEIHYQLLPVYIKPAVVSRYQLGWGLPLPPV</sequence>
<evidence type="ECO:0000313" key="2">
    <source>
        <dbReference type="Proteomes" id="UP001054945"/>
    </source>
</evidence>
<dbReference type="Proteomes" id="UP001054945">
    <property type="component" value="Unassembled WGS sequence"/>
</dbReference>
<protein>
    <submittedName>
        <fullName evidence="1">Uncharacterized protein</fullName>
    </submittedName>
</protein>
<name>A0AAV4N898_CAEEX</name>
<gene>
    <name evidence="1" type="ORF">CEXT_64991</name>
</gene>